<name>A0A1R3XQ44_9BACT</name>
<dbReference type="PROSITE" id="PS51257">
    <property type="entry name" value="PROKAR_LIPOPROTEIN"/>
    <property type="match status" value="1"/>
</dbReference>
<accession>A0A1R3XQ44</accession>
<dbReference type="InterPro" id="IPR033985">
    <property type="entry name" value="SusD-like_N"/>
</dbReference>
<evidence type="ECO:0000313" key="10">
    <source>
        <dbReference type="Proteomes" id="UP000187181"/>
    </source>
</evidence>
<keyword evidence="5" id="KW-0998">Cell outer membrane</keyword>
<dbReference type="InterPro" id="IPR011990">
    <property type="entry name" value="TPR-like_helical_dom_sf"/>
</dbReference>
<dbReference type="OrthoDB" id="5694214at2"/>
<gene>
    <name evidence="9" type="ORF">SAMN05444128_3387</name>
</gene>
<dbReference type="SUPFAM" id="SSF48452">
    <property type="entry name" value="TPR-like"/>
    <property type="match status" value="1"/>
</dbReference>
<keyword evidence="4" id="KW-0472">Membrane</keyword>
<comment type="similarity">
    <text evidence="2">Belongs to the SusD family.</text>
</comment>
<dbReference type="EMBL" id="FTPP01000003">
    <property type="protein sequence ID" value="SIT94007.1"/>
    <property type="molecule type" value="Genomic_DNA"/>
</dbReference>
<comment type="subcellular location">
    <subcellularLocation>
        <location evidence="1">Cell outer membrane</location>
    </subcellularLocation>
</comment>
<protein>
    <submittedName>
        <fullName evidence="9">SusD family protein</fullName>
    </submittedName>
</protein>
<dbReference type="Pfam" id="PF07980">
    <property type="entry name" value="SusD_RagB"/>
    <property type="match status" value="1"/>
</dbReference>
<dbReference type="AlphaFoldDB" id="A0A1R3XQ44"/>
<dbReference type="Pfam" id="PF14322">
    <property type="entry name" value="SusD-like_3"/>
    <property type="match status" value="1"/>
</dbReference>
<feature type="signal peptide" evidence="6">
    <location>
        <begin position="1"/>
        <end position="21"/>
    </location>
</feature>
<feature type="domain" description="SusD-like N-terminal" evidence="8">
    <location>
        <begin position="68"/>
        <end position="215"/>
    </location>
</feature>
<evidence type="ECO:0000256" key="5">
    <source>
        <dbReference type="ARBA" id="ARBA00023237"/>
    </source>
</evidence>
<dbReference type="InterPro" id="IPR012944">
    <property type="entry name" value="SusD_RagB_dom"/>
</dbReference>
<evidence type="ECO:0000256" key="6">
    <source>
        <dbReference type="SAM" id="SignalP"/>
    </source>
</evidence>
<dbReference type="GO" id="GO:0009279">
    <property type="term" value="C:cell outer membrane"/>
    <property type="evidence" value="ECO:0007669"/>
    <property type="project" value="UniProtKB-SubCell"/>
</dbReference>
<evidence type="ECO:0000256" key="4">
    <source>
        <dbReference type="ARBA" id="ARBA00023136"/>
    </source>
</evidence>
<organism evidence="9 10">
    <name type="scientific">Pontibacter indicus</name>
    <dbReference type="NCBI Taxonomy" id="1317125"/>
    <lineage>
        <taxon>Bacteria</taxon>
        <taxon>Pseudomonadati</taxon>
        <taxon>Bacteroidota</taxon>
        <taxon>Cytophagia</taxon>
        <taxon>Cytophagales</taxon>
        <taxon>Hymenobacteraceae</taxon>
        <taxon>Pontibacter</taxon>
    </lineage>
</organism>
<evidence type="ECO:0000256" key="1">
    <source>
        <dbReference type="ARBA" id="ARBA00004442"/>
    </source>
</evidence>
<evidence type="ECO:0000259" key="7">
    <source>
        <dbReference type="Pfam" id="PF07980"/>
    </source>
</evidence>
<proteinExistence type="inferred from homology"/>
<sequence length="442" mass="48633">MFRTYRLAACSLALGASVLFASCSKELDVTPESAVSPDQINESNVGFFLNGLYRAATPERDNYLINDIRGGNYTWTPLSGNNSAYGRLITGNGVDDGLSYSSSLWKNTYRTIYSANNVIQACDKLGAQGSVNVVKAEASYLRAYLYYQLVTAFGGVPLIVENTTENLPRNSADQVWEQIIQDLDFAIAGAKPLKEATNKRVSREAATALKARVLLARGNKAEAALLAQSVIQGSGLGLVADYGSIFRNTAASREVLFAFANLKTETNLRFSSLFWPYGTAWAGSYFVQPSTQVLESLYTPDDVRGAVNIDTIYNADKTYNVIVIKYWDVQPVIVSRLSEMYLISAEGLPMEQGLVYLNALRKIRGVAEYAVADFASPESYLNAVLEERRRELYSEGFLFFDLVRTGKALDLPNIQNANQYVLPLPGDQINLSNGVLTQNQGY</sequence>
<reference evidence="10" key="1">
    <citation type="submission" date="2017-01" db="EMBL/GenBank/DDBJ databases">
        <authorList>
            <person name="Varghese N."/>
            <person name="Submissions S."/>
        </authorList>
    </citation>
    <scope>NUCLEOTIDE SEQUENCE [LARGE SCALE GENOMIC DNA]</scope>
    <source>
        <strain evidence="10">LP100</strain>
    </source>
</reference>
<keyword evidence="3 6" id="KW-0732">Signal</keyword>
<dbReference type="CDD" id="cd08977">
    <property type="entry name" value="SusD"/>
    <property type="match status" value="1"/>
</dbReference>
<evidence type="ECO:0000256" key="3">
    <source>
        <dbReference type="ARBA" id="ARBA00022729"/>
    </source>
</evidence>
<feature type="chain" id="PRO_5013226856" evidence="6">
    <location>
        <begin position="22"/>
        <end position="442"/>
    </location>
</feature>
<dbReference type="STRING" id="1317125.SAMN05444128_3387"/>
<keyword evidence="10" id="KW-1185">Reference proteome</keyword>
<dbReference type="Gene3D" id="1.25.40.390">
    <property type="match status" value="1"/>
</dbReference>
<feature type="domain" description="RagB/SusD" evidence="7">
    <location>
        <begin position="269"/>
        <end position="405"/>
    </location>
</feature>
<dbReference type="Proteomes" id="UP000187181">
    <property type="component" value="Unassembled WGS sequence"/>
</dbReference>
<evidence type="ECO:0000313" key="9">
    <source>
        <dbReference type="EMBL" id="SIT94007.1"/>
    </source>
</evidence>
<evidence type="ECO:0000259" key="8">
    <source>
        <dbReference type="Pfam" id="PF14322"/>
    </source>
</evidence>
<dbReference type="RefSeq" id="WP_076671203.1">
    <property type="nucleotide sequence ID" value="NZ_FTPP01000003.1"/>
</dbReference>
<evidence type="ECO:0000256" key="2">
    <source>
        <dbReference type="ARBA" id="ARBA00006275"/>
    </source>
</evidence>